<dbReference type="Proteomes" id="UP001062846">
    <property type="component" value="Chromosome 8"/>
</dbReference>
<comment type="caution">
    <text evidence="1">The sequence shown here is derived from an EMBL/GenBank/DDBJ whole genome shotgun (WGS) entry which is preliminary data.</text>
</comment>
<evidence type="ECO:0000313" key="2">
    <source>
        <dbReference type="Proteomes" id="UP001062846"/>
    </source>
</evidence>
<evidence type="ECO:0000313" key="1">
    <source>
        <dbReference type="EMBL" id="KAI8543400.1"/>
    </source>
</evidence>
<sequence>MSSVLVRKILLVLEVKAFPPPFLNCKSLTLDLHIADEDLLGIAKFIDNSPYLETLVISTETSYPSEFSFGDVWFDRYSSYGVTCLKSRKKIPEGLLLHLKKVTVFGFRRTCCEVELVHFLLKNAGVLENMNIYLPTKDFLCQPECSGWREIVNEELNLPASSPHAVVRFFEEEFVEA</sequence>
<gene>
    <name evidence="1" type="ORF">RHMOL_Rhmol08G0214600</name>
</gene>
<organism evidence="1 2">
    <name type="scientific">Rhododendron molle</name>
    <name type="common">Chinese azalea</name>
    <name type="synonym">Azalea mollis</name>
    <dbReference type="NCBI Taxonomy" id="49168"/>
    <lineage>
        <taxon>Eukaryota</taxon>
        <taxon>Viridiplantae</taxon>
        <taxon>Streptophyta</taxon>
        <taxon>Embryophyta</taxon>
        <taxon>Tracheophyta</taxon>
        <taxon>Spermatophyta</taxon>
        <taxon>Magnoliopsida</taxon>
        <taxon>eudicotyledons</taxon>
        <taxon>Gunneridae</taxon>
        <taxon>Pentapetalae</taxon>
        <taxon>asterids</taxon>
        <taxon>Ericales</taxon>
        <taxon>Ericaceae</taxon>
        <taxon>Ericoideae</taxon>
        <taxon>Rhodoreae</taxon>
        <taxon>Rhododendron</taxon>
    </lineage>
</organism>
<accession>A0ACC0MR44</accession>
<proteinExistence type="predicted"/>
<reference evidence="1" key="1">
    <citation type="submission" date="2022-02" db="EMBL/GenBank/DDBJ databases">
        <title>Plant Genome Project.</title>
        <authorList>
            <person name="Zhang R.-G."/>
        </authorList>
    </citation>
    <scope>NUCLEOTIDE SEQUENCE</scope>
    <source>
        <strain evidence="1">AT1</strain>
    </source>
</reference>
<dbReference type="EMBL" id="CM046395">
    <property type="protein sequence ID" value="KAI8543400.1"/>
    <property type="molecule type" value="Genomic_DNA"/>
</dbReference>
<name>A0ACC0MR44_RHOML</name>
<protein>
    <submittedName>
        <fullName evidence="1">Uncharacterized protein</fullName>
    </submittedName>
</protein>
<keyword evidence="2" id="KW-1185">Reference proteome</keyword>